<comment type="subunit">
    <text evidence="2">Homodimer.</text>
</comment>
<dbReference type="GO" id="GO:0005829">
    <property type="term" value="C:cytosol"/>
    <property type="evidence" value="ECO:0007669"/>
    <property type="project" value="TreeGrafter"/>
</dbReference>
<dbReference type="CDD" id="cd00475">
    <property type="entry name" value="Cis_IPPS"/>
    <property type="match status" value="1"/>
</dbReference>
<dbReference type="EC" id="2.5.1.-" evidence="2"/>
<dbReference type="HOGENOM" id="CLU_038505_1_2_4"/>
<feature type="binding site" evidence="2">
    <location>
        <begin position="112"/>
        <end position="114"/>
    </location>
    <ligand>
        <name>substrate</name>
    </ligand>
</feature>
<dbReference type="InterPro" id="IPR018520">
    <property type="entry name" value="UPP_synth-like_CS"/>
</dbReference>
<dbReference type="EMBL" id="HE965806">
    <property type="protein sequence ID" value="CCJ52343.1"/>
    <property type="molecule type" value="Genomic_DNA"/>
</dbReference>
<dbReference type="PROSITE" id="PS01066">
    <property type="entry name" value="UPP_SYNTHASE"/>
    <property type="match status" value="1"/>
</dbReference>
<evidence type="ECO:0000313" key="3">
    <source>
        <dbReference type="EMBL" id="CCJ52343.1"/>
    </source>
</evidence>
<feature type="binding site" evidence="2">
    <location>
        <position position="116"/>
    </location>
    <ligand>
        <name>substrate</name>
    </ligand>
</feature>
<dbReference type="GO" id="GO:0008834">
    <property type="term" value="F:ditrans,polycis-undecaprenyl-diphosphate synthase [(2E,6E)-farnesyl-diphosphate specific] activity"/>
    <property type="evidence" value="ECO:0007669"/>
    <property type="project" value="TreeGrafter"/>
</dbReference>
<dbReference type="AlphaFoldDB" id="A0A0C6P248"/>
<reference evidence="3 4" key="1">
    <citation type="journal article" date="2012" name="BMC Genomics">
        <title>Comparative genomics of the classical Bordetella subspecies: the evolution and exchange of virulence-associated diversity amongst closely related pathogens.</title>
        <authorList>
            <person name="Park J."/>
            <person name="Zhang Y."/>
            <person name="Buboltz A.M."/>
            <person name="Zhang X."/>
            <person name="Schuster S.C."/>
            <person name="Ahuja U."/>
            <person name="Liu M."/>
            <person name="Miller J.F."/>
            <person name="Sebaihia M."/>
            <person name="Bentley S.D."/>
            <person name="Parkhill J."/>
            <person name="Harvill E.T."/>
        </authorList>
    </citation>
    <scope>NUCLEOTIDE SEQUENCE [LARGE SCALE GENOMIC DNA]</scope>
    <source>
        <strain evidence="3 4">253</strain>
    </source>
</reference>
<comment type="similarity">
    <text evidence="2">Belongs to the UPP synthase family.</text>
</comment>
<feature type="binding site" evidence="2">
    <location>
        <position position="254"/>
    </location>
    <ligand>
        <name>Mg(2+)</name>
        <dbReference type="ChEBI" id="CHEBI:18420"/>
    </ligand>
</feature>
<dbReference type="GO" id="GO:0016094">
    <property type="term" value="P:polyprenol biosynthetic process"/>
    <property type="evidence" value="ECO:0007669"/>
    <property type="project" value="TreeGrafter"/>
</dbReference>
<evidence type="ECO:0000256" key="1">
    <source>
        <dbReference type="ARBA" id="ARBA00022679"/>
    </source>
</evidence>
<sequence length="297" mass="34024">MSISESVPYAPSRPRWSRRIWRRRDGAGFCNTFLLAALRQAPAMALSSTQAIPETGDIPRHVAIIMDGNGRWATRRHLPRTAGHAKGVHAVRRVVEACGRRGVRYLTLFAFSSENWRRPADEVSLLMRLFVQALEREVDKLQEQGVRLHVVGDLSAFEPKLQELIAQAQERTEHNDRLHLTVAANYGGRWDILQATRAMLRADPGLAQDPDRIDEARLAEHLSMAWAPEPDLFIRTGGEQRISNFLVWQLAYAEFYFTEQFWPDFGADELDAAFEWYRTRERRFGRTSAQLRGGAKR</sequence>
<feature type="binding site" evidence="2">
    <location>
        <position position="235"/>
    </location>
    <ligand>
        <name>substrate</name>
    </ligand>
</feature>
<dbReference type="PANTHER" id="PTHR10291:SF0">
    <property type="entry name" value="DEHYDRODOLICHYL DIPHOSPHATE SYNTHASE 2"/>
    <property type="match status" value="1"/>
</dbReference>
<dbReference type="FunFam" id="3.40.1180.10:FF:000001">
    <property type="entry name" value="(2E,6E)-farnesyl-diphosphate-specific ditrans,polycis-undecaprenyl-diphosphate synthase"/>
    <property type="match status" value="1"/>
</dbReference>
<feature type="binding site" evidence="2">
    <location>
        <position position="72"/>
    </location>
    <ligand>
        <name>substrate</name>
    </ligand>
</feature>
<feature type="binding site" evidence="2">
    <location>
        <position position="67"/>
    </location>
    <ligand>
        <name>Mg(2+)</name>
        <dbReference type="ChEBI" id="CHEBI:18420"/>
    </ligand>
</feature>
<dbReference type="NCBIfam" id="TIGR00055">
    <property type="entry name" value="uppS"/>
    <property type="match status" value="1"/>
</dbReference>
<feature type="binding site" evidence="2">
    <location>
        <position position="80"/>
    </location>
    <ligand>
        <name>substrate</name>
    </ligand>
</feature>
<evidence type="ECO:0000256" key="2">
    <source>
        <dbReference type="HAMAP-Rule" id="MF_01139"/>
    </source>
</evidence>
<feature type="binding site" evidence="2">
    <location>
        <begin position="241"/>
        <end position="243"/>
    </location>
    <ligand>
        <name>substrate</name>
    </ligand>
</feature>
<feature type="active site" description="Proton acceptor" evidence="2">
    <location>
        <position position="115"/>
    </location>
</feature>
<dbReference type="GO" id="GO:0000287">
    <property type="term" value="F:magnesium ion binding"/>
    <property type="evidence" value="ECO:0007669"/>
    <property type="project" value="UniProtKB-UniRule"/>
</dbReference>
<dbReference type="HAMAP" id="MF_01139">
    <property type="entry name" value="ISPT"/>
    <property type="match status" value="1"/>
</dbReference>
<feature type="binding site" evidence="2">
    <location>
        <begin position="68"/>
        <end position="71"/>
    </location>
    <ligand>
        <name>substrate</name>
    </ligand>
</feature>
<dbReference type="KEGG" id="bbh:BN112_0425"/>
<dbReference type="OrthoDB" id="4191603at2"/>
<dbReference type="Gene3D" id="3.40.1180.10">
    <property type="entry name" value="Decaprenyl diphosphate synthase-like"/>
    <property type="match status" value="1"/>
</dbReference>
<gene>
    <name evidence="3" type="primary">uppS</name>
    <name evidence="3" type="ORF">BN112_0425</name>
</gene>
<name>A0A0C6P248_BORBO</name>
<keyword evidence="2" id="KW-0479">Metal-binding</keyword>
<keyword evidence="2" id="KW-0460">Magnesium</keyword>
<comment type="function">
    <text evidence="2">Catalyzes the condensation of isopentenyl diphosphate (IPP) with allylic pyrophosphates generating different type of terpenoids.</text>
</comment>
<dbReference type="InterPro" id="IPR001441">
    <property type="entry name" value="UPP_synth-like"/>
</dbReference>
<protein>
    <recommendedName>
        <fullName evidence="2">Isoprenyl transferase</fullName>
        <ecNumber evidence="2">2.5.1.-</ecNumber>
    </recommendedName>
</protein>
<feature type="binding site" evidence="2">
    <location>
        <position position="118"/>
    </location>
    <ligand>
        <name>substrate</name>
    </ligand>
</feature>
<accession>A0A0C6P248</accession>
<dbReference type="SUPFAM" id="SSF64005">
    <property type="entry name" value="Undecaprenyl diphosphate synthase"/>
    <property type="match status" value="1"/>
</dbReference>
<dbReference type="InterPro" id="IPR036424">
    <property type="entry name" value="UPP_synth-like_sf"/>
</dbReference>
<dbReference type="Pfam" id="PF01255">
    <property type="entry name" value="Prenyltransf"/>
    <property type="match status" value="1"/>
</dbReference>
<evidence type="ECO:0000313" key="4">
    <source>
        <dbReference type="Proteomes" id="UP000007564"/>
    </source>
</evidence>
<dbReference type="PANTHER" id="PTHR10291">
    <property type="entry name" value="DEHYDRODOLICHYL DIPHOSPHATE SYNTHASE FAMILY MEMBER"/>
    <property type="match status" value="1"/>
</dbReference>
<feature type="active site" evidence="2">
    <location>
        <position position="67"/>
    </location>
</feature>
<proteinExistence type="inferred from homology"/>
<keyword evidence="1 2" id="KW-0808">Transferase</keyword>
<feature type="binding site" evidence="2">
    <location>
        <position position="84"/>
    </location>
    <ligand>
        <name>substrate</name>
    </ligand>
</feature>
<dbReference type="Proteomes" id="UP000007564">
    <property type="component" value="Chromosome"/>
</dbReference>
<comment type="cofactor">
    <cofactor evidence="2">
        <name>Mg(2+)</name>
        <dbReference type="ChEBI" id="CHEBI:18420"/>
    </cofactor>
    <text evidence="2">Binds 2 magnesium ions per subunit.</text>
</comment>
<organism evidence="3 4">
    <name type="scientific">Bordetella bronchiseptica 253</name>
    <dbReference type="NCBI Taxonomy" id="568707"/>
    <lineage>
        <taxon>Bacteria</taxon>
        <taxon>Pseudomonadati</taxon>
        <taxon>Pseudomonadota</taxon>
        <taxon>Betaproteobacteria</taxon>
        <taxon>Burkholderiales</taxon>
        <taxon>Alcaligenaceae</taxon>
        <taxon>Bordetella</taxon>
    </lineage>
</organism>